<protein>
    <submittedName>
        <fullName evidence="1">Uncharacterized protein</fullName>
    </submittedName>
</protein>
<dbReference type="AlphaFoldDB" id="A0A8H7VIS7"/>
<dbReference type="OrthoDB" id="2264760at2759"/>
<dbReference type="Proteomes" id="UP000646827">
    <property type="component" value="Unassembled WGS sequence"/>
</dbReference>
<organism evidence="1 2">
    <name type="scientific">Circinella minor</name>
    <dbReference type="NCBI Taxonomy" id="1195481"/>
    <lineage>
        <taxon>Eukaryota</taxon>
        <taxon>Fungi</taxon>
        <taxon>Fungi incertae sedis</taxon>
        <taxon>Mucoromycota</taxon>
        <taxon>Mucoromycotina</taxon>
        <taxon>Mucoromycetes</taxon>
        <taxon>Mucorales</taxon>
        <taxon>Lichtheimiaceae</taxon>
        <taxon>Circinella</taxon>
    </lineage>
</organism>
<dbReference type="EMBL" id="JAEPRB010000043">
    <property type="protein sequence ID" value="KAG2224406.1"/>
    <property type="molecule type" value="Genomic_DNA"/>
</dbReference>
<reference evidence="1 2" key="1">
    <citation type="submission" date="2020-12" db="EMBL/GenBank/DDBJ databases">
        <title>Metabolic potential, ecology and presence of endohyphal bacteria is reflected in genomic diversity of Mucoromycotina.</title>
        <authorList>
            <person name="Muszewska A."/>
            <person name="Okrasinska A."/>
            <person name="Steczkiewicz K."/>
            <person name="Drgas O."/>
            <person name="Orlowska M."/>
            <person name="Perlinska-Lenart U."/>
            <person name="Aleksandrzak-Piekarczyk T."/>
            <person name="Szatraj K."/>
            <person name="Zielenkiewicz U."/>
            <person name="Pilsyk S."/>
            <person name="Malc E."/>
            <person name="Mieczkowski P."/>
            <person name="Kruszewska J.S."/>
            <person name="Biernat P."/>
            <person name="Pawlowska J."/>
        </authorList>
    </citation>
    <scope>NUCLEOTIDE SEQUENCE [LARGE SCALE GENOMIC DNA]</scope>
    <source>
        <strain evidence="1 2">CBS 142.35</strain>
    </source>
</reference>
<gene>
    <name evidence="1" type="ORF">INT45_002945</name>
</gene>
<comment type="caution">
    <text evidence="1">The sequence shown here is derived from an EMBL/GenBank/DDBJ whole genome shotgun (WGS) entry which is preliminary data.</text>
</comment>
<name>A0A8H7VIS7_9FUNG</name>
<sequence>MYSILGRSVLGEELWNPVYLTTFKRTVKPLAARVAYTLRSQANLPASFSWSDLNAGQKHEVVDMLERLTAVMFPFEKCVGYWGAGLLMVRAWNKIRANGDNQEGEQVPQQHSDTHVTQKECVVSDEELVQSGDQSDTTLPSNPDSWLEEDKINQESQDILLGVELTSAVKESSSDDIPILVEQGRVGRPRGRFGAIFRS</sequence>
<evidence type="ECO:0000313" key="1">
    <source>
        <dbReference type="EMBL" id="KAG2224406.1"/>
    </source>
</evidence>
<keyword evidence="2" id="KW-1185">Reference proteome</keyword>
<accession>A0A8H7VIS7</accession>
<proteinExistence type="predicted"/>
<evidence type="ECO:0000313" key="2">
    <source>
        <dbReference type="Proteomes" id="UP000646827"/>
    </source>
</evidence>